<sequence length="118" mass="13484">MSRTNSMEMNQLTDPAYYIMLSVLEAKHGYAIMKYIEELTNGDFTIGPATLYTLLKKLQNAGFIVQDETDDDRRKTYTATEKGKALLCSEIKRRKQMVEHGIEAFKSLKGAGEHDMER</sequence>
<dbReference type="STRING" id="157838.AN964_22685"/>
<dbReference type="AlphaFoldDB" id="A0A0Q3WRM8"/>
<proteinExistence type="predicted"/>
<dbReference type="Gene3D" id="1.10.10.10">
    <property type="entry name" value="Winged helix-like DNA-binding domain superfamily/Winged helix DNA-binding domain"/>
    <property type="match status" value="1"/>
</dbReference>
<dbReference type="InterPro" id="IPR005149">
    <property type="entry name" value="Tscrpt_reg_PadR_N"/>
</dbReference>
<dbReference type="InterPro" id="IPR052509">
    <property type="entry name" value="Metal_resp_DNA-bind_regulator"/>
</dbReference>
<keyword evidence="3" id="KW-1185">Reference proteome</keyword>
<feature type="domain" description="Transcription regulator PadR N-terminal" evidence="1">
    <location>
        <begin position="21"/>
        <end position="87"/>
    </location>
</feature>
<dbReference type="EMBL" id="LJJC01000015">
    <property type="protein sequence ID" value="KQL50469.1"/>
    <property type="molecule type" value="Genomic_DNA"/>
</dbReference>
<organism evidence="2 3">
    <name type="scientific">Heyndrickxia shackletonii</name>
    <dbReference type="NCBI Taxonomy" id="157838"/>
    <lineage>
        <taxon>Bacteria</taxon>
        <taxon>Bacillati</taxon>
        <taxon>Bacillota</taxon>
        <taxon>Bacilli</taxon>
        <taxon>Bacillales</taxon>
        <taxon>Bacillaceae</taxon>
        <taxon>Heyndrickxia</taxon>
    </lineage>
</organism>
<dbReference type="SUPFAM" id="SSF46785">
    <property type="entry name" value="Winged helix' DNA-binding domain"/>
    <property type="match status" value="1"/>
</dbReference>
<name>A0A0Q3WRM8_9BACI</name>
<dbReference type="PANTHER" id="PTHR33169">
    <property type="entry name" value="PADR-FAMILY TRANSCRIPTIONAL REGULATOR"/>
    <property type="match status" value="1"/>
</dbReference>
<dbReference type="InterPro" id="IPR036390">
    <property type="entry name" value="WH_DNA-bd_sf"/>
</dbReference>
<gene>
    <name evidence="2" type="ORF">AN964_22685</name>
</gene>
<dbReference type="PATRIC" id="fig|157838.3.peg.4977"/>
<protein>
    <submittedName>
        <fullName evidence="2">PadR family transcriptional regulator</fullName>
    </submittedName>
</protein>
<comment type="caution">
    <text evidence="2">The sequence shown here is derived from an EMBL/GenBank/DDBJ whole genome shotgun (WGS) entry which is preliminary data.</text>
</comment>
<dbReference type="Pfam" id="PF03551">
    <property type="entry name" value="PadR"/>
    <property type="match status" value="1"/>
</dbReference>
<dbReference type="InterPro" id="IPR036388">
    <property type="entry name" value="WH-like_DNA-bd_sf"/>
</dbReference>
<dbReference type="Proteomes" id="UP000051888">
    <property type="component" value="Unassembled WGS sequence"/>
</dbReference>
<reference evidence="2 3" key="1">
    <citation type="submission" date="2015-09" db="EMBL/GenBank/DDBJ databases">
        <title>Genome sequencing project for genomic taxonomy and phylogenomics of Bacillus-like bacteria.</title>
        <authorList>
            <person name="Liu B."/>
            <person name="Wang J."/>
            <person name="Zhu Y."/>
            <person name="Liu G."/>
            <person name="Chen Q."/>
            <person name="Chen Z."/>
            <person name="Lan J."/>
            <person name="Che J."/>
            <person name="Ge C."/>
            <person name="Shi H."/>
            <person name="Pan Z."/>
            <person name="Liu X."/>
        </authorList>
    </citation>
    <scope>NUCLEOTIDE SEQUENCE [LARGE SCALE GENOMIC DNA]</scope>
    <source>
        <strain evidence="2 3">LMG 18435</strain>
    </source>
</reference>
<accession>A0A0Q3WRM8</accession>
<evidence type="ECO:0000313" key="3">
    <source>
        <dbReference type="Proteomes" id="UP000051888"/>
    </source>
</evidence>
<evidence type="ECO:0000313" key="2">
    <source>
        <dbReference type="EMBL" id="KQL50469.1"/>
    </source>
</evidence>
<evidence type="ECO:0000259" key="1">
    <source>
        <dbReference type="Pfam" id="PF03551"/>
    </source>
</evidence>
<dbReference type="PANTHER" id="PTHR33169:SF13">
    <property type="entry name" value="PADR-FAMILY TRANSCRIPTIONAL REGULATOR"/>
    <property type="match status" value="1"/>
</dbReference>
<dbReference type="RefSeq" id="WP_055742077.1">
    <property type="nucleotide sequence ID" value="NZ_JAAIWL010000036.1"/>
</dbReference>